<dbReference type="AlphaFoldDB" id="A0AAU6S8X6"/>
<dbReference type="Pfam" id="PF12802">
    <property type="entry name" value="MarR_2"/>
    <property type="match status" value="1"/>
</dbReference>
<dbReference type="PANTHER" id="PTHR33164">
    <property type="entry name" value="TRANSCRIPTIONAL REGULATOR, MARR FAMILY"/>
    <property type="match status" value="1"/>
</dbReference>
<sequence>MVNHTGASASTEGSRPDVAGILEHLRLAEAKLNRQREQQSGMTETDRAAMRYLLERRDSEEVTPGRIARALHLSPASGTALIDRLVARGLVVVHGHPHDRRKKLVRPLDSDIDLDHLDPLTMRLRSIAAKLTSGDARIVATFLEDVLASVTHATAPSH</sequence>
<dbReference type="GO" id="GO:0003700">
    <property type="term" value="F:DNA-binding transcription factor activity"/>
    <property type="evidence" value="ECO:0007669"/>
    <property type="project" value="InterPro"/>
</dbReference>
<reference evidence="2" key="1">
    <citation type="submission" date="2024-04" db="EMBL/GenBank/DDBJ databases">
        <authorList>
            <person name="Roder T."/>
            <person name="Oberhansli S."/>
            <person name="Kreuzer M."/>
        </authorList>
    </citation>
    <scope>NUCLEOTIDE SEQUENCE</scope>
    <source>
        <strain evidence="2">LWS13-1.2</strain>
    </source>
</reference>
<dbReference type="Gene3D" id="1.10.10.10">
    <property type="entry name" value="Winged helix-like DNA-binding domain superfamily/Winged helix DNA-binding domain"/>
    <property type="match status" value="1"/>
</dbReference>
<gene>
    <name evidence="2" type="ORF">MRBLWS13_000972</name>
</gene>
<protein>
    <submittedName>
        <fullName evidence="2">MarR family winged helix-turn-helix transcriptional regulator</fullName>
    </submittedName>
</protein>
<dbReference type="PANTHER" id="PTHR33164:SF104">
    <property type="entry name" value="TRANSCRIPTIONAL REGULATORY PROTEIN"/>
    <property type="match status" value="1"/>
</dbReference>
<dbReference type="SMART" id="SM00347">
    <property type="entry name" value="HTH_MARR"/>
    <property type="match status" value="1"/>
</dbReference>
<evidence type="ECO:0000259" key="1">
    <source>
        <dbReference type="SMART" id="SM00347"/>
    </source>
</evidence>
<name>A0AAU6S8X6_9MICO</name>
<organism evidence="2">
    <name type="scientific">Microbacterium sp. LWS13-1.2</name>
    <dbReference type="NCBI Taxonomy" id="3135264"/>
    <lineage>
        <taxon>Bacteria</taxon>
        <taxon>Bacillati</taxon>
        <taxon>Actinomycetota</taxon>
        <taxon>Actinomycetes</taxon>
        <taxon>Micrococcales</taxon>
        <taxon>Microbacteriaceae</taxon>
        <taxon>Microbacterium</taxon>
    </lineage>
</organism>
<proteinExistence type="predicted"/>
<dbReference type="InterPro" id="IPR039422">
    <property type="entry name" value="MarR/SlyA-like"/>
</dbReference>
<dbReference type="InterPro" id="IPR036388">
    <property type="entry name" value="WH-like_DNA-bd_sf"/>
</dbReference>
<dbReference type="InterPro" id="IPR036390">
    <property type="entry name" value="WH_DNA-bd_sf"/>
</dbReference>
<feature type="domain" description="HTH marR-type" evidence="1">
    <location>
        <begin position="35"/>
        <end position="136"/>
    </location>
</feature>
<accession>A0AAU6S8X6</accession>
<dbReference type="SUPFAM" id="SSF46785">
    <property type="entry name" value="Winged helix' DNA-binding domain"/>
    <property type="match status" value="1"/>
</dbReference>
<dbReference type="RefSeq" id="WP_349427906.1">
    <property type="nucleotide sequence ID" value="NZ_CP151632.1"/>
</dbReference>
<dbReference type="GO" id="GO:0006950">
    <property type="term" value="P:response to stress"/>
    <property type="evidence" value="ECO:0007669"/>
    <property type="project" value="TreeGrafter"/>
</dbReference>
<dbReference type="InterPro" id="IPR000835">
    <property type="entry name" value="HTH_MarR-typ"/>
</dbReference>
<evidence type="ECO:0000313" key="2">
    <source>
        <dbReference type="EMBL" id="WZO33349.1"/>
    </source>
</evidence>
<dbReference type="EMBL" id="CP151632">
    <property type="protein sequence ID" value="WZO33349.1"/>
    <property type="molecule type" value="Genomic_DNA"/>
</dbReference>